<dbReference type="EC" id="3.4.24.-" evidence="9"/>
<dbReference type="PANTHER" id="PTHR22726">
    <property type="entry name" value="METALLOENDOPEPTIDASE OMA1"/>
    <property type="match status" value="1"/>
</dbReference>
<evidence type="ECO:0000256" key="2">
    <source>
        <dbReference type="ARBA" id="ARBA00022723"/>
    </source>
</evidence>
<evidence type="ECO:0000256" key="3">
    <source>
        <dbReference type="ARBA" id="ARBA00022801"/>
    </source>
</evidence>
<dbReference type="InterPro" id="IPR001915">
    <property type="entry name" value="Peptidase_M48"/>
</dbReference>
<keyword evidence="2" id="KW-0479">Metal-binding</keyword>
<organism evidence="9 10">
    <name type="scientific">Actinobacillus porcinus</name>
    <dbReference type="NCBI Taxonomy" id="51048"/>
    <lineage>
        <taxon>Bacteria</taxon>
        <taxon>Pseudomonadati</taxon>
        <taxon>Pseudomonadota</taxon>
        <taxon>Gammaproteobacteria</taxon>
        <taxon>Pasteurellales</taxon>
        <taxon>Pasteurellaceae</taxon>
        <taxon>Actinobacillus</taxon>
    </lineage>
</organism>
<dbReference type="GO" id="GO:0016787">
    <property type="term" value="F:hydrolase activity"/>
    <property type="evidence" value="ECO:0007669"/>
    <property type="project" value="UniProtKB-KW"/>
</dbReference>
<evidence type="ECO:0000256" key="4">
    <source>
        <dbReference type="ARBA" id="ARBA00022833"/>
    </source>
</evidence>
<dbReference type="RefSeq" id="WP_135709066.1">
    <property type="nucleotide sequence ID" value="NZ_CABFKI010000001.1"/>
</dbReference>
<comment type="caution">
    <text evidence="9">The sequence shown here is derived from an EMBL/GenBank/DDBJ whole genome shotgun (WGS) entry which is preliminary data.</text>
</comment>
<evidence type="ECO:0000313" key="10">
    <source>
        <dbReference type="Proteomes" id="UP000308167"/>
    </source>
</evidence>
<evidence type="ECO:0000256" key="5">
    <source>
        <dbReference type="ARBA" id="ARBA00023049"/>
    </source>
</evidence>
<comment type="cofactor">
    <cofactor evidence="6">
        <name>Zn(2+)</name>
        <dbReference type="ChEBI" id="CHEBI:29105"/>
    </cofactor>
    <text evidence="6">Binds 1 zinc ion per subunit.</text>
</comment>
<evidence type="ECO:0000256" key="6">
    <source>
        <dbReference type="RuleBase" id="RU003983"/>
    </source>
</evidence>
<feature type="chain" id="PRO_5046722483" evidence="7">
    <location>
        <begin position="24"/>
        <end position="250"/>
    </location>
</feature>
<keyword evidence="1 6" id="KW-0645">Protease</keyword>
<keyword evidence="3 6" id="KW-0378">Hydrolase</keyword>
<comment type="similarity">
    <text evidence="6">Belongs to the peptidase M48 family.</text>
</comment>
<dbReference type="PANTHER" id="PTHR22726:SF1">
    <property type="entry name" value="METALLOENDOPEPTIDASE OMA1, MITOCHONDRIAL"/>
    <property type="match status" value="1"/>
</dbReference>
<dbReference type="InterPro" id="IPR051156">
    <property type="entry name" value="Mito/Outer_Membr_Metalloprot"/>
</dbReference>
<evidence type="ECO:0000256" key="7">
    <source>
        <dbReference type="SAM" id="SignalP"/>
    </source>
</evidence>
<proteinExistence type="inferred from homology"/>
<dbReference type="CDD" id="cd07331">
    <property type="entry name" value="M48C_Oma1_like"/>
    <property type="match status" value="1"/>
</dbReference>
<evidence type="ECO:0000256" key="1">
    <source>
        <dbReference type="ARBA" id="ARBA00022670"/>
    </source>
</evidence>
<sequence length="250" mass="27000">MKTMKKLTALCAVALLAACISSAQMNQQAEGDYASVVKQAQDKNLVDYNSPTAKRIQTIFRTMVPYADQENKTGEKFNWRMTVVKSDELNAWAMAGGKMMFYTGLVEKLKLTDDEIAVVMGHEMAHALQEHSKSAQNLGIATSILGTVADAAVSVAIGADTGGLISTGVQLGVDMPYSRSNETEADEVGLILMAKSGYNPQAAPNLWKKMQAASGSGGGGIFSTHPSDESRQENLQRLLPEAMKYYKPRI</sequence>
<feature type="domain" description="Peptidase M48" evidence="8">
    <location>
        <begin position="53"/>
        <end position="237"/>
    </location>
</feature>
<gene>
    <name evidence="9" type="primary">yggG</name>
    <name evidence="9" type="ORF">SAMEA1410922_00195</name>
</gene>
<dbReference type="GeneID" id="86154603"/>
<dbReference type="Proteomes" id="UP000308167">
    <property type="component" value="Unassembled WGS sequence"/>
</dbReference>
<keyword evidence="4 6" id="KW-0862">Zinc</keyword>
<dbReference type="EMBL" id="CABFKI010000001">
    <property type="protein sequence ID" value="VTU05862.1"/>
    <property type="molecule type" value="Genomic_DNA"/>
</dbReference>
<dbReference type="Pfam" id="PF01435">
    <property type="entry name" value="Peptidase_M48"/>
    <property type="match status" value="1"/>
</dbReference>
<evidence type="ECO:0000313" key="9">
    <source>
        <dbReference type="EMBL" id="VTU05862.1"/>
    </source>
</evidence>
<reference evidence="9 10" key="1">
    <citation type="submission" date="2019-05" db="EMBL/GenBank/DDBJ databases">
        <authorList>
            <consortium name="Pathogen Informatics"/>
        </authorList>
    </citation>
    <scope>NUCLEOTIDE SEQUENCE [LARGE SCALE GENOMIC DNA]</scope>
    <source>
        <strain evidence="9 10">NM319</strain>
    </source>
</reference>
<dbReference type="Gene3D" id="3.30.2010.10">
    <property type="entry name" value="Metalloproteases ('zincins'), catalytic domain"/>
    <property type="match status" value="1"/>
</dbReference>
<keyword evidence="5 6" id="KW-0482">Metalloprotease</keyword>
<name>A0ABY6TGZ5_9PAST</name>
<dbReference type="PROSITE" id="PS51257">
    <property type="entry name" value="PROKAR_LIPOPROTEIN"/>
    <property type="match status" value="1"/>
</dbReference>
<keyword evidence="10" id="KW-1185">Reference proteome</keyword>
<keyword evidence="7" id="KW-0732">Signal</keyword>
<evidence type="ECO:0000259" key="8">
    <source>
        <dbReference type="Pfam" id="PF01435"/>
    </source>
</evidence>
<protein>
    <submittedName>
        <fullName evidence="9">Peptidase M48 Ste24p</fullName>
        <ecNumber evidence="9">3.4.24.-</ecNumber>
    </submittedName>
</protein>
<accession>A0ABY6TGZ5</accession>
<feature type="signal peptide" evidence="7">
    <location>
        <begin position="1"/>
        <end position="23"/>
    </location>
</feature>